<dbReference type="PANTHER" id="PTHR35936">
    <property type="entry name" value="MEMBRANE-BOUND LYTIC MUREIN TRANSGLYCOSYLASE F"/>
    <property type="match status" value="1"/>
</dbReference>
<dbReference type="EMBL" id="BOPF01000054">
    <property type="protein sequence ID" value="GIJ51742.1"/>
    <property type="molecule type" value="Genomic_DNA"/>
</dbReference>
<dbReference type="InterPro" id="IPR001638">
    <property type="entry name" value="Solute-binding_3/MltF_N"/>
</dbReference>
<organism evidence="4 5">
    <name type="scientific">Virgisporangium aliadipatigenens</name>
    <dbReference type="NCBI Taxonomy" id="741659"/>
    <lineage>
        <taxon>Bacteria</taxon>
        <taxon>Bacillati</taxon>
        <taxon>Actinomycetota</taxon>
        <taxon>Actinomycetes</taxon>
        <taxon>Micromonosporales</taxon>
        <taxon>Micromonosporaceae</taxon>
        <taxon>Virgisporangium</taxon>
    </lineage>
</organism>
<dbReference type="PANTHER" id="PTHR35936:SF32">
    <property type="entry name" value="MEMBRANE-BOUND LYTIC MUREIN TRANSGLYCOSYLASE F"/>
    <property type="match status" value="1"/>
</dbReference>
<dbReference type="Pfam" id="PF00497">
    <property type="entry name" value="SBP_bac_3"/>
    <property type="match status" value="1"/>
</dbReference>
<protein>
    <recommendedName>
        <fullName evidence="3">Solute-binding protein family 3/N-terminal domain-containing protein</fullName>
    </recommendedName>
</protein>
<dbReference type="AlphaFoldDB" id="A0A8J3YWF1"/>
<proteinExistence type="predicted"/>
<name>A0A8J3YWF1_9ACTN</name>
<gene>
    <name evidence="4" type="ORF">Val02_86280</name>
</gene>
<feature type="chain" id="PRO_5038962641" description="Solute-binding protein family 3/N-terminal domain-containing protein" evidence="2">
    <location>
        <begin position="24"/>
        <end position="233"/>
    </location>
</feature>
<keyword evidence="1 2" id="KW-0732">Signal</keyword>
<evidence type="ECO:0000256" key="1">
    <source>
        <dbReference type="ARBA" id="ARBA00022729"/>
    </source>
</evidence>
<dbReference type="Proteomes" id="UP000619260">
    <property type="component" value="Unassembled WGS sequence"/>
</dbReference>
<reference evidence="4" key="1">
    <citation type="submission" date="2021-01" db="EMBL/GenBank/DDBJ databases">
        <title>Whole genome shotgun sequence of Virgisporangium aliadipatigenens NBRC 105644.</title>
        <authorList>
            <person name="Komaki H."/>
            <person name="Tamura T."/>
        </authorList>
    </citation>
    <scope>NUCLEOTIDE SEQUENCE</scope>
    <source>
        <strain evidence="4">NBRC 105644</strain>
    </source>
</reference>
<comment type="caution">
    <text evidence="4">The sequence shown here is derived from an EMBL/GenBank/DDBJ whole genome shotgun (WGS) entry which is preliminary data.</text>
</comment>
<sequence length="233" mass="24560">MRILAPLVAALLLLAGCTWPRDAGTTLDDVRGGVLRVGVTAAPPWVTVAADGTVAGAEAVLVERLAARLGARIEWYPGSESSRMAALEKRVLDLVVGGLTADAPWIEQASLTRPYITTRPVVAVAAGVAAPKSLDGQRVAVLAGTAELAELRDEGAVVDPVPALDAGAARTEPVLVEEWQCAPLGLRPTRHTLDKREHVMAVPLGENAWQVEVERYLLALHRAEVLELLAAAS</sequence>
<dbReference type="Gene3D" id="3.40.190.10">
    <property type="entry name" value="Periplasmic binding protein-like II"/>
    <property type="match status" value="1"/>
</dbReference>
<feature type="signal peptide" evidence="2">
    <location>
        <begin position="1"/>
        <end position="23"/>
    </location>
</feature>
<evidence type="ECO:0000313" key="4">
    <source>
        <dbReference type="EMBL" id="GIJ51742.1"/>
    </source>
</evidence>
<accession>A0A8J3YWF1</accession>
<evidence type="ECO:0000313" key="5">
    <source>
        <dbReference type="Proteomes" id="UP000619260"/>
    </source>
</evidence>
<keyword evidence="5" id="KW-1185">Reference proteome</keyword>
<dbReference type="PROSITE" id="PS51257">
    <property type="entry name" value="PROKAR_LIPOPROTEIN"/>
    <property type="match status" value="1"/>
</dbReference>
<dbReference type="SUPFAM" id="SSF53850">
    <property type="entry name" value="Periplasmic binding protein-like II"/>
    <property type="match status" value="1"/>
</dbReference>
<dbReference type="SMART" id="SM00062">
    <property type="entry name" value="PBPb"/>
    <property type="match status" value="1"/>
</dbReference>
<feature type="domain" description="Solute-binding protein family 3/N-terminal" evidence="3">
    <location>
        <begin position="34"/>
        <end position="232"/>
    </location>
</feature>
<dbReference type="RefSeq" id="WP_203905139.1">
    <property type="nucleotide sequence ID" value="NZ_BOPF01000054.1"/>
</dbReference>
<evidence type="ECO:0000259" key="3">
    <source>
        <dbReference type="SMART" id="SM00062"/>
    </source>
</evidence>
<evidence type="ECO:0000256" key="2">
    <source>
        <dbReference type="SAM" id="SignalP"/>
    </source>
</evidence>